<accession>A0A1I0Y9M7</accession>
<keyword evidence="2" id="KW-1185">Reference proteome</keyword>
<dbReference type="AlphaFoldDB" id="A0A1I0Y9M7"/>
<dbReference type="EMBL" id="FOJY01000009">
    <property type="protein sequence ID" value="SFB09180.1"/>
    <property type="molecule type" value="Genomic_DNA"/>
</dbReference>
<protein>
    <submittedName>
        <fullName evidence="1">Uncharacterized protein</fullName>
    </submittedName>
</protein>
<evidence type="ECO:0000313" key="2">
    <source>
        <dbReference type="Proteomes" id="UP000198838"/>
    </source>
</evidence>
<evidence type="ECO:0000313" key="1">
    <source>
        <dbReference type="EMBL" id="SFB09180.1"/>
    </source>
</evidence>
<reference evidence="1 2" key="1">
    <citation type="submission" date="2016-10" db="EMBL/GenBank/DDBJ databases">
        <authorList>
            <person name="de Groot N.N."/>
        </authorList>
    </citation>
    <scope>NUCLEOTIDE SEQUENCE [LARGE SCALE GENOMIC DNA]</scope>
    <source>
        <strain evidence="1 2">DSM 5522</strain>
    </source>
</reference>
<gene>
    <name evidence="1" type="ORF">SAMN05216249_1095</name>
</gene>
<proteinExistence type="predicted"/>
<name>A0A1I0Y9M7_9FIRM</name>
<organism evidence="1 2">
    <name type="scientific">Acetitomaculum ruminis DSM 5522</name>
    <dbReference type="NCBI Taxonomy" id="1120918"/>
    <lineage>
        <taxon>Bacteria</taxon>
        <taxon>Bacillati</taxon>
        <taxon>Bacillota</taxon>
        <taxon>Clostridia</taxon>
        <taxon>Lachnospirales</taxon>
        <taxon>Lachnospiraceae</taxon>
        <taxon>Acetitomaculum</taxon>
    </lineage>
</organism>
<dbReference type="Proteomes" id="UP000198838">
    <property type="component" value="Unassembled WGS sequence"/>
</dbReference>
<sequence length="30" mass="3467">MCSICEDGKAYLWIDTKLGFRSQLTIMDID</sequence>